<feature type="domain" description="Restriction system protein Mrr-like N-terminal" evidence="2">
    <location>
        <begin position="6"/>
        <end position="89"/>
    </location>
</feature>
<evidence type="ECO:0000313" key="4">
    <source>
        <dbReference type="Proteomes" id="UP000245431"/>
    </source>
</evidence>
<reference evidence="4" key="1">
    <citation type="submission" date="2016-07" db="EMBL/GenBank/DDBJ databases">
        <authorList>
            <person name="Florea S."/>
            <person name="Webb J.S."/>
            <person name="Jaromczyk J."/>
            <person name="Schardl C.L."/>
        </authorList>
    </citation>
    <scope>NUCLEOTIDE SEQUENCE [LARGE SCALE GENOMIC DNA]</scope>
    <source>
        <strain evidence="4">1YdBTEX2</strain>
    </source>
</reference>
<dbReference type="GO" id="GO:0015666">
    <property type="term" value="F:restriction endodeoxyribonuclease activity"/>
    <property type="evidence" value="ECO:0007669"/>
    <property type="project" value="TreeGrafter"/>
</dbReference>
<dbReference type="AlphaFoldDB" id="A0A1D3K9M0"/>
<dbReference type="PANTHER" id="PTHR30015">
    <property type="entry name" value="MRR RESTRICTION SYSTEM PROTEIN"/>
    <property type="match status" value="1"/>
</dbReference>
<dbReference type="Pfam" id="PF04471">
    <property type="entry name" value="Mrr_cat"/>
    <property type="match status" value="1"/>
</dbReference>
<dbReference type="GO" id="GO:0009307">
    <property type="term" value="P:DNA restriction-modification system"/>
    <property type="evidence" value="ECO:0007669"/>
    <property type="project" value="InterPro"/>
</dbReference>
<evidence type="ECO:0000259" key="2">
    <source>
        <dbReference type="Pfam" id="PF14338"/>
    </source>
</evidence>
<protein>
    <submittedName>
        <fullName evidence="3">Mrr restriction system protein</fullName>
    </submittedName>
</protein>
<dbReference type="PANTHER" id="PTHR30015:SF7">
    <property type="entry name" value="TYPE IV METHYL-DIRECTED RESTRICTION ENZYME ECOKMRR"/>
    <property type="match status" value="1"/>
</dbReference>
<dbReference type="InterPro" id="IPR025745">
    <property type="entry name" value="Mrr-like_N_dom"/>
</dbReference>
<dbReference type="InterPro" id="IPR011335">
    <property type="entry name" value="Restrct_endonuc-II-like"/>
</dbReference>
<name>A0A1D3K9M0_PSEVE</name>
<evidence type="ECO:0000259" key="1">
    <source>
        <dbReference type="Pfam" id="PF04471"/>
    </source>
</evidence>
<dbReference type="GO" id="GO:0003677">
    <property type="term" value="F:DNA binding"/>
    <property type="evidence" value="ECO:0007669"/>
    <property type="project" value="InterPro"/>
</dbReference>
<sequence length="390" mass="41866">MSVPTYDQFIEPILRYLAASPEGAAARDAHEAAAGALNLSETQRQELIASGQAIYKNRAGWAHDRLKRAGLSTSAKRGYWKLTDAGITYAAQHPYPLTENKIEQLAIGFMDVKLKVPTDAIPLDGQGQVAPIASSATVSPDDRLEQALRELREATAADLLDNLLQVSPNRFEVIVLDVLHSLGYGASRNDLQRVGGSGDGGIDGVISLDKLGLEKVYVQAKRWQGTVGRPELQAFYGALAGQKAKRGVFITTSGFTAQGIDFARSVEGMVLVDGSRLVNLMMDHEVGVTSRLLRPGCCASRWRNGQIPWGFTPSSACLTVVGPNLTESRANGLKKALLSGLFCTSRYPSQNGTDAETKCGQIPCASPSGRGIVSIFEKVSERGFIFARLG</sequence>
<feature type="domain" description="Restriction endonuclease type IV Mrr" evidence="1">
    <location>
        <begin position="164"/>
        <end position="281"/>
    </location>
</feature>
<dbReference type="SUPFAM" id="SSF52980">
    <property type="entry name" value="Restriction endonuclease-like"/>
    <property type="match status" value="1"/>
</dbReference>
<dbReference type="REBASE" id="162432">
    <property type="entry name" value="PveTEX2MrrP"/>
</dbReference>
<proteinExistence type="predicted"/>
<dbReference type="GO" id="GO:0043590">
    <property type="term" value="C:bacterial nucleoid"/>
    <property type="evidence" value="ECO:0007669"/>
    <property type="project" value="TreeGrafter"/>
</dbReference>
<dbReference type="EMBL" id="LT599584">
    <property type="protein sequence ID" value="SBW84945.1"/>
    <property type="molecule type" value="Genomic_DNA"/>
</dbReference>
<dbReference type="InterPro" id="IPR007560">
    <property type="entry name" value="Restrct_endonuc_IV_Mrr"/>
</dbReference>
<dbReference type="InterPro" id="IPR011856">
    <property type="entry name" value="tRNA_endonuc-like_dom_sf"/>
</dbReference>
<accession>A0A1D3K9M0</accession>
<gene>
    <name evidence="3" type="primary">mrr</name>
    <name evidence="3" type="ORF">PVE_R2G0920</name>
</gene>
<dbReference type="Gene3D" id="3.40.1350.10">
    <property type="match status" value="1"/>
</dbReference>
<evidence type="ECO:0000313" key="3">
    <source>
        <dbReference type="EMBL" id="SBW84945.1"/>
    </source>
</evidence>
<dbReference type="Proteomes" id="UP000245431">
    <property type="component" value="Chromosome PVE_r2"/>
</dbReference>
<dbReference type="Pfam" id="PF14338">
    <property type="entry name" value="Mrr_N"/>
    <property type="match status" value="1"/>
</dbReference>
<organism evidence="3 4">
    <name type="scientific">Pseudomonas veronii 1YdBTEX2</name>
    <dbReference type="NCBI Taxonomy" id="1295141"/>
    <lineage>
        <taxon>Bacteria</taxon>
        <taxon>Pseudomonadati</taxon>
        <taxon>Pseudomonadota</taxon>
        <taxon>Gammaproteobacteria</taxon>
        <taxon>Pseudomonadales</taxon>
        <taxon>Pseudomonadaceae</taxon>
        <taxon>Pseudomonas</taxon>
    </lineage>
</organism>
<dbReference type="InterPro" id="IPR052906">
    <property type="entry name" value="Type_IV_Methyl-Rstrct_Enzyme"/>
</dbReference>